<feature type="non-terminal residue" evidence="1">
    <location>
        <position position="100"/>
    </location>
</feature>
<sequence>DYRGEIVSTTTPPKTLFKPIVVPDISQKHIFSTTEKPFETSSIVYKDSKFYKISSSYPALNAEQVDSNAFDFSTAKPTVGPILNVLEPSTVAPPEEPILT</sequence>
<dbReference type="EMBL" id="GEDC01012995">
    <property type="protein sequence ID" value="JAS24303.1"/>
    <property type="molecule type" value="Transcribed_RNA"/>
</dbReference>
<evidence type="ECO:0000313" key="1">
    <source>
        <dbReference type="EMBL" id="JAS24303.1"/>
    </source>
</evidence>
<reference evidence="1" key="1">
    <citation type="submission" date="2015-12" db="EMBL/GenBank/DDBJ databases">
        <title>De novo transcriptome assembly of four potential Pierce s Disease insect vectors from Arizona vineyards.</title>
        <authorList>
            <person name="Tassone E.E."/>
        </authorList>
    </citation>
    <scope>NUCLEOTIDE SEQUENCE</scope>
</reference>
<feature type="non-terminal residue" evidence="1">
    <location>
        <position position="1"/>
    </location>
</feature>
<organism evidence="1">
    <name type="scientific">Clastoptera arizonana</name>
    <name type="common">Arizona spittle bug</name>
    <dbReference type="NCBI Taxonomy" id="38151"/>
    <lineage>
        <taxon>Eukaryota</taxon>
        <taxon>Metazoa</taxon>
        <taxon>Ecdysozoa</taxon>
        <taxon>Arthropoda</taxon>
        <taxon>Hexapoda</taxon>
        <taxon>Insecta</taxon>
        <taxon>Pterygota</taxon>
        <taxon>Neoptera</taxon>
        <taxon>Paraneoptera</taxon>
        <taxon>Hemiptera</taxon>
        <taxon>Auchenorrhyncha</taxon>
        <taxon>Cercopoidea</taxon>
        <taxon>Clastopteridae</taxon>
        <taxon>Clastoptera</taxon>
    </lineage>
</organism>
<gene>
    <name evidence="1" type="ORF">g.2844</name>
</gene>
<name>A0A1B6DF24_9HEMI</name>
<accession>A0A1B6DF24</accession>
<dbReference type="AlphaFoldDB" id="A0A1B6DF24"/>
<protein>
    <submittedName>
        <fullName evidence="1">Uncharacterized protein</fullName>
    </submittedName>
</protein>
<proteinExistence type="predicted"/>